<feature type="transmembrane region" description="Helical" evidence="1">
    <location>
        <begin position="21"/>
        <end position="42"/>
    </location>
</feature>
<keyword evidence="3" id="KW-1185">Reference proteome</keyword>
<gene>
    <name evidence="2" type="ORF">ACFSJF_14040</name>
</gene>
<proteinExistence type="predicted"/>
<dbReference type="InterPro" id="IPR018723">
    <property type="entry name" value="DUF2254_membrane"/>
</dbReference>
<feature type="transmembrane region" description="Helical" evidence="1">
    <location>
        <begin position="133"/>
        <end position="154"/>
    </location>
</feature>
<dbReference type="EMBL" id="JBHUHQ010000019">
    <property type="protein sequence ID" value="MFD2045396.1"/>
    <property type="molecule type" value="Genomic_DNA"/>
</dbReference>
<evidence type="ECO:0000313" key="2">
    <source>
        <dbReference type="EMBL" id="MFD2045396.1"/>
    </source>
</evidence>
<evidence type="ECO:0000313" key="3">
    <source>
        <dbReference type="Proteomes" id="UP001597383"/>
    </source>
</evidence>
<sequence length="431" mass="50439">MDRTKVWMLRIRDSFWFTPTLYSIIALILVVVFHYLDEWLLADRKNQLPDILLISDDIARGLYTSLVTAILTMTTISFSVIMVVLTTYSSQFSPRTLQDFMQSKMTHHVLGVFCFGFIFALINLVLMGTHETIIGPILMVFISIVCLAFFIYFIHHAAKWLQVSSLIEFIHFDSSRVIKHRFDKKDFGEFPFWDEAEIKRIKKQSQYHLLADSAGYIQKIEWNALVKWAKDNDCVIELRQQIGAYVTKNLPILCIYSVYHSEDFNSVKKFIIIGNERTDLEDIEFNIQKLVEIAVKAVSPSINDPDTAIDCINRIGSVLTDLGNGFREIPFLTDNKNDLRLMKQPKSYEDYLYKSFYQILFYGKTDVSICYSLLEVLYKMALTSDKVMKRKIWAFHYYIIHTIDWDCLQDLDRQHLESIYRQLKEVCSKAK</sequence>
<feature type="transmembrane region" description="Helical" evidence="1">
    <location>
        <begin position="109"/>
        <end position="127"/>
    </location>
</feature>
<keyword evidence="1" id="KW-1133">Transmembrane helix</keyword>
<reference evidence="3" key="1">
    <citation type="journal article" date="2019" name="Int. J. Syst. Evol. Microbiol.">
        <title>The Global Catalogue of Microorganisms (GCM) 10K type strain sequencing project: providing services to taxonomists for standard genome sequencing and annotation.</title>
        <authorList>
            <consortium name="The Broad Institute Genomics Platform"/>
            <consortium name="The Broad Institute Genome Sequencing Center for Infectious Disease"/>
            <person name="Wu L."/>
            <person name="Ma J."/>
        </authorList>
    </citation>
    <scope>NUCLEOTIDE SEQUENCE [LARGE SCALE GENOMIC DNA]</scope>
    <source>
        <strain evidence="3">R28</strain>
    </source>
</reference>
<dbReference type="Proteomes" id="UP001597383">
    <property type="component" value="Unassembled WGS sequence"/>
</dbReference>
<keyword evidence="1" id="KW-0812">Transmembrane</keyword>
<organism evidence="2 3">
    <name type="scientific">Ornithinibacillus salinisoli</name>
    <dbReference type="NCBI Taxonomy" id="1848459"/>
    <lineage>
        <taxon>Bacteria</taxon>
        <taxon>Bacillati</taxon>
        <taxon>Bacillota</taxon>
        <taxon>Bacilli</taxon>
        <taxon>Bacillales</taxon>
        <taxon>Bacillaceae</taxon>
        <taxon>Ornithinibacillus</taxon>
    </lineage>
</organism>
<feature type="transmembrane region" description="Helical" evidence="1">
    <location>
        <begin position="62"/>
        <end position="88"/>
    </location>
</feature>
<name>A0ABW4W255_9BACI</name>
<protein>
    <submittedName>
        <fullName evidence="2">DUF2254 domain-containing protein</fullName>
    </submittedName>
</protein>
<dbReference type="Pfam" id="PF10011">
    <property type="entry name" value="DUF2254"/>
    <property type="match status" value="1"/>
</dbReference>
<comment type="caution">
    <text evidence="2">The sequence shown here is derived from an EMBL/GenBank/DDBJ whole genome shotgun (WGS) entry which is preliminary data.</text>
</comment>
<dbReference type="RefSeq" id="WP_377558037.1">
    <property type="nucleotide sequence ID" value="NZ_JBHUHQ010000019.1"/>
</dbReference>
<accession>A0ABW4W255</accession>
<keyword evidence="1" id="KW-0472">Membrane</keyword>
<evidence type="ECO:0000256" key="1">
    <source>
        <dbReference type="SAM" id="Phobius"/>
    </source>
</evidence>